<accession>A0ACB7Z938</accession>
<reference evidence="1 2" key="1">
    <citation type="journal article" date="2021" name="Hortic Res">
        <title>High-quality reference genome and annotation aids understanding of berry development for evergreen blueberry (Vaccinium darrowii).</title>
        <authorList>
            <person name="Yu J."/>
            <person name="Hulse-Kemp A.M."/>
            <person name="Babiker E."/>
            <person name="Staton M."/>
        </authorList>
    </citation>
    <scope>NUCLEOTIDE SEQUENCE [LARGE SCALE GENOMIC DNA]</scope>
    <source>
        <strain evidence="2">cv. NJ 8807/NJ 8810</strain>
        <tissue evidence="1">Young leaf</tissue>
    </source>
</reference>
<comment type="caution">
    <text evidence="1">The sequence shown here is derived from an EMBL/GenBank/DDBJ whole genome shotgun (WGS) entry which is preliminary data.</text>
</comment>
<dbReference type="EMBL" id="CM037154">
    <property type="protein sequence ID" value="KAH7861962.1"/>
    <property type="molecule type" value="Genomic_DNA"/>
</dbReference>
<protein>
    <submittedName>
        <fullName evidence="1">Uncharacterized protein</fullName>
    </submittedName>
</protein>
<evidence type="ECO:0000313" key="1">
    <source>
        <dbReference type="EMBL" id="KAH7861962.1"/>
    </source>
</evidence>
<name>A0ACB7Z938_9ERIC</name>
<gene>
    <name evidence="1" type="ORF">Vadar_033084</name>
</gene>
<sequence>MACPPPPKAGSGLPQVAILHNQSKIKNQKHIASVPKTKTTTSHKYNATASKNTAVTDYRDDVAFYVFVGFVATVFLVSVRPFVDSSPEFQINSVSVSSLSPFNISGNQIGPTPGCNLSFTIKSPRGDIDVVYDNAVVTLMLKKEIILMGMLAPFQQEASEDELVTVRLSSIPGFLDNWAVDVLSNKGTQDPCISAVTLDVRMESRIRYGP</sequence>
<dbReference type="Proteomes" id="UP000828048">
    <property type="component" value="Chromosome 4"/>
</dbReference>
<proteinExistence type="predicted"/>
<organism evidence="1 2">
    <name type="scientific">Vaccinium darrowii</name>
    <dbReference type="NCBI Taxonomy" id="229202"/>
    <lineage>
        <taxon>Eukaryota</taxon>
        <taxon>Viridiplantae</taxon>
        <taxon>Streptophyta</taxon>
        <taxon>Embryophyta</taxon>
        <taxon>Tracheophyta</taxon>
        <taxon>Spermatophyta</taxon>
        <taxon>Magnoliopsida</taxon>
        <taxon>eudicotyledons</taxon>
        <taxon>Gunneridae</taxon>
        <taxon>Pentapetalae</taxon>
        <taxon>asterids</taxon>
        <taxon>Ericales</taxon>
        <taxon>Ericaceae</taxon>
        <taxon>Vaccinioideae</taxon>
        <taxon>Vaccinieae</taxon>
        <taxon>Vaccinium</taxon>
    </lineage>
</organism>
<keyword evidence="2" id="KW-1185">Reference proteome</keyword>
<evidence type="ECO:0000313" key="2">
    <source>
        <dbReference type="Proteomes" id="UP000828048"/>
    </source>
</evidence>